<name>W5TNU6_9NOCA</name>
<dbReference type="InterPro" id="IPR029063">
    <property type="entry name" value="SAM-dependent_MTases_sf"/>
</dbReference>
<dbReference type="Proteomes" id="UP000019150">
    <property type="component" value="Chromosome"/>
</dbReference>
<evidence type="ECO:0000256" key="1">
    <source>
        <dbReference type="ARBA" id="ARBA00022679"/>
    </source>
</evidence>
<keyword evidence="3" id="KW-0489">Methyltransferase</keyword>
<dbReference type="InterPro" id="IPR041698">
    <property type="entry name" value="Methyltransf_25"/>
</dbReference>
<feature type="domain" description="Methyltransferase" evidence="2">
    <location>
        <begin position="48"/>
        <end position="138"/>
    </location>
</feature>
<dbReference type="RefSeq" id="WP_025352175.1">
    <property type="nucleotide sequence ID" value="NZ_CP006850.1"/>
</dbReference>
<proteinExistence type="predicted"/>
<keyword evidence="4" id="KW-1185">Reference proteome</keyword>
<accession>W5TNU6</accession>
<sequence length="195" mass="21697">MTAAEREHWLSITDDPDWRRNYIHDPAISVDETVAVITAAAPPQPGRILELGCGYGRLTREIGRVYPEAVIIGLDINPDVLDVARGYDPRTTFLYDERLSHLSTTLDLIYSVAVFQHLPDGEKQAYIAQASTVLDAGGVLRVQFIAGDRDDHLDHWVPADRMIRWARAAGFADVSVDEGLAHPQWAWLTAVKAAR</sequence>
<dbReference type="STRING" id="1415166.NONO_c60580"/>
<dbReference type="AlphaFoldDB" id="W5TNU6"/>
<dbReference type="PATRIC" id="fig|1415166.3.peg.6234"/>
<organism evidence="3 4">
    <name type="scientific">Nocardia nova SH22a</name>
    <dbReference type="NCBI Taxonomy" id="1415166"/>
    <lineage>
        <taxon>Bacteria</taxon>
        <taxon>Bacillati</taxon>
        <taxon>Actinomycetota</taxon>
        <taxon>Actinomycetes</taxon>
        <taxon>Mycobacteriales</taxon>
        <taxon>Nocardiaceae</taxon>
        <taxon>Nocardia</taxon>
    </lineage>
</organism>
<dbReference type="KEGG" id="nno:NONO_c60580"/>
<evidence type="ECO:0000313" key="4">
    <source>
        <dbReference type="Proteomes" id="UP000019150"/>
    </source>
</evidence>
<dbReference type="HOGENOM" id="CLU_037990_11_2_11"/>
<dbReference type="EMBL" id="CP006850">
    <property type="protein sequence ID" value="AHH20834.1"/>
    <property type="molecule type" value="Genomic_DNA"/>
</dbReference>
<dbReference type="CDD" id="cd02440">
    <property type="entry name" value="AdoMet_MTases"/>
    <property type="match status" value="1"/>
</dbReference>
<dbReference type="PANTHER" id="PTHR43861">
    <property type="entry name" value="TRANS-ACONITATE 2-METHYLTRANSFERASE-RELATED"/>
    <property type="match status" value="1"/>
</dbReference>
<dbReference type="GO" id="GO:0032259">
    <property type="term" value="P:methylation"/>
    <property type="evidence" value="ECO:0007669"/>
    <property type="project" value="UniProtKB-KW"/>
</dbReference>
<protein>
    <submittedName>
        <fullName evidence="3">Methyltransferase domain-containing protein</fullName>
    </submittedName>
</protein>
<keyword evidence="1 3" id="KW-0808">Transferase</keyword>
<dbReference type="SUPFAM" id="SSF53335">
    <property type="entry name" value="S-adenosyl-L-methionine-dependent methyltransferases"/>
    <property type="match status" value="1"/>
</dbReference>
<dbReference type="OrthoDB" id="4125239at2"/>
<evidence type="ECO:0000313" key="3">
    <source>
        <dbReference type="EMBL" id="AHH20834.1"/>
    </source>
</evidence>
<dbReference type="eggNOG" id="COG2226">
    <property type="taxonomic scope" value="Bacteria"/>
</dbReference>
<reference evidence="3 4" key="1">
    <citation type="journal article" date="2014" name="Appl. Environ. Microbiol.">
        <title>Insights into the Microbial Degradation of Rubber and Gutta-Percha by Analysis of the Complete Genome of Nocardia nova SH22a.</title>
        <authorList>
            <person name="Luo Q."/>
            <person name="Hiessl S."/>
            <person name="Poehlein A."/>
            <person name="Daniel R."/>
            <person name="Steinbuchel A."/>
        </authorList>
    </citation>
    <scope>NUCLEOTIDE SEQUENCE [LARGE SCALE GENOMIC DNA]</scope>
    <source>
        <strain evidence="3">SH22a</strain>
    </source>
</reference>
<dbReference type="Pfam" id="PF13649">
    <property type="entry name" value="Methyltransf_25"/>
    <property type="match status" value="1"/>
</dbReference>
<dbReference type="GO" id="GO:0008168">
    <property type="term" value="F:methyltransferase activity"/>
    <property type="evidence" value="ECO:0007669"/>
    <property type="project" value="UniProtKB-KW"/>
</dbReference>
<dbReference type="Gene3D" id="3.40.50.150">
    <property type="entry name" value="Vaccinia Virus protein VP39"/>
    <property type="match status" value="1"/>
</dbReference>
<gene>
    <name evidence="3" type="ORF">NONO_c60580</name>
</gene>
<evidence type="ECO:0000259" key="2">
    <source>
        <dbReference type="Pfam" id="PF13649"/>
    </source>
</evidence>